<reference evidence="1 2" key="2">
    <citation type="submission" date="2013-04" db="EMBL/GenBank/DDBJ databases">
        <title>The Genome Sequence of Bilophila wadsworthia 3_1_6.</title>
        <authorList>
            <consortium name="The Broad Institute Genomics Platform"/>
            <person name="Earl A."/>
            <person name="Ward D."/>
            <person name="Feldgarden M."/>
            <person name="Gevers D."/>
            <person name="Sibley C."/>
            <person name="Strauss J."/>
            <person name="Allen-Vercoe E."/>
            <person name="Walker B."/>
            <person name="Young S."/>
            <person name="Zeng Q."/>
            <person name="Gargeya S."/>
            <person name="Fitzgerald M."/>
            <person name="Haas B."/>
            <person name="Abouelleil A."/>
            <person name="Allen A.W."/>
            <person name="Alvarado L."/>
            <person name="Arachchi H.M."/>
            <person name="Berlin A.M."/>
            <person name="Chapman S.B."/>
            <person name="Gainer-Dewar J."/>
            <person name="Goldberg J."/>
            <person name="Griggs A."/>
            <person name="Gujja S."/>
            <person name="Hansen M."/>
            <person name="Howarth C."/>
            <person name="Imamovic A."/>
            <person name="Ireland A."/>
            <person name="Larimer J."/>
            <person name="McCowan C."/>
            <person name="Murphy C."/>
            <person name="Pearson M."/>
            <person name="Poon T.W."/>
            <person name="Priest M."/>
            <person name="Roberts A."/>
            <person name="Saif S."/>
            <person name="Shea T."/>
            <person name="Sisk P."/>
            <person name="Sykes S."/>
            <person name="Wortman J."/>
            <person name="Nusbaum C."/>
            <person name="Birren B."/>
        </authorList>
    </citation>
    <scope>NUCLEOTIDE SEQUENCE [LARGE SCALE GENOMIC DNA]</scope>
    <source>
        <strain evidence="1 2">3_1_6</strain>
    </source>
</reference>
<comment type="caution">
    <text evidence="1">The sequence shown here is derived from an EMBL/GenBank/DDBJ whole genome shotgun (WGS) entry which is preliminary data.</text>
</comment>
<gene>
    <name evidence="1" type="ORF">HMPREF0179_01034</name>
</gene>
<organism evidence="1 2">
    <name type="scientific">Bilophila wadsworthia (strain 3_1_6)</name>
    <dbReference type="NCBI Taxonomy" id="563192"/>
    <lineage>
        <taxon>Bacteria</taxon>
        <taxon>Pseudomonadati</taxon>
        <taxon>Thermodesulfobacteriota</taxon>
        <taxon>Desulfovibrionia</taxon>
        <taxon>Desulfovibrionales</taxon>
        <taxon>Desulfovibrionaceae</taxon>
        <taxon>Bilophila</taxon>
    </lineage>
</organism>
<proteinExistence type="predicted"/>
<dbReference type="PANTHER" id="PTHR34374:SF1">
    <property type="entry name" value="LARGE RIBOSOMAL RNA SUBUNIT ACCUMULATION PROTEIN YCED HOMOLOG 1, CHLOROPLASTIC"/>
    <property type="match status" value="1"/>
</dbReference>
<dbReference type="eggNOG" id="COG1399">
    <property type="taxonomic scope" value="Bacteria"/>
</dbReference>
<dbReference type="STRING" id="563192.HMPREF0179_01034"/>
<dbReference type="Proteomes" id="UP000006034">
    <property type="component" value="Unassembled WGS sequence"/>
</dbReference>
<dbReference type="RefSeq" id="WP_005025812.1">
    <property type="nucleotide sequence ID" value="NZ_KE150238.1"/>
</dbReference>
<dbReference type="OrthoDB" id="9790372at2"/>
<sequence>MAELRIALNNIAPEGKTFVMDDPAIWSVPMTECGMDCRVVQPLVGTVTLLPQEDGCLVRGNLKGEVVVPCNRCAEDAHLIIDSSFDSFEPFPQADDETEPRNGKEKPFDSEADELIVKLVDGAPEINLAGLLWEEFVLALPVRPLCKPDCKGLCPDCGKNLNEGSCSCVRDEGDPRLAALRGLKVKKN</sequence>
<dbReference type="Pfam" id="PF02620">
    <property type="entry name" value="YceD"/>
    <property type="match status" value="1"/>
</dbReference>
<dbReference type="AlphaFoldDB" id="E5Y4C2"/>
<evidence type="ECO:0000313" key="1">
    <source>
        <dbReference type="EMBL" id="EFV45154.1"/>
    </source>
</evidence>
<dbReference type="HOGENOM" id="CLU_100236_1_1_7"/>
<protein>
    <recommendedName>
        <fullName evidence="3">DUF177 domain-containing protein</fullName>
    </recommendedName>
</protein>
<evidence type="ECO:0000313" key="2">
    <source>
        <dbReference type="Proteomes" id="UP000006034"/>
    </source>
</evidence>
<evidence type="ECO:0008006" key="3">
    <source>
        <dbReference type="Google" id="ProtNLM"/>
    </source>
</evidence>
<accession>E5Y4C2</accession>
<keyword evidence="2" id="KW-1185">Reference proteome</keyword>
<dbReference type="GeneID" id="78086174"/>
<dbReference type="InterPro" id="IPR003772">
    <property type="entry name" value="YceD"/>
</dbReference>
<reference evidence="1 2" key="1">
    <citation type="submission" date="2010-10" db="EMBL/GenBank/DDBJ databases">
        <authorList>
            <consortium name="The Broad Institute Genome Sequencing Platform"/>
            <person name="Ward D."/>
            <person name="Earl A."/>
            <person name="Feldgarden M."/>
            <person name="Young S.K."/>
            <person name="Gargeya S."/>
            <person name="Zeng Q."/>
            <person name="Alvarado L."/>
            <person name="Berlin A."/>
            <person name="Bochicchio J."/>
            <person name="Chapman S.B."/>
            <person name="Chen Z."/>
            <person name="Freedman E."/>
            <person name="Gellesch M."/>
            <person name="Goldberg J."/>
            <person name="Griggs A."/>
            <person name="Gujja S."/>
            <person name="Heilman E."/>
            <person name="Heiman D."/>
            <person name="Howarth C."/>
            <person name="Mehta T."/>
            <person name="Neiman D."/>
            <person name="Pearson M."/>
            <person name="Roberts A."/>
            <person name="Saif S."/>
            <person name="Shea T."/>
            <person name="Shenoy N."/>
            <person name="Sisk P."/>
            <person name="Stolte C."/>
            <person name="Sykes S."/>
            <person name="White J."/>
            <person name="Yandava C."/>
            <person name="Allen-Vercoe E."/>
            <person name="Sibley C."/>
            <person name="Ambrose C.E."/>
            <person name="Strauss J."/>
            <person name="Daigneault M."/>
            <person name="Haas B."/>
            <person name="Nusbaum C."/>
            <person name="Birren B."/>
        </authorList>
    </citation>
    <scope>NUCLEOTIDE SEQUENCE [LARGE SCALE GENOMIC DNA]</scope>
    <source>
        <strain evidence="1 2">3_1_6</strain>
    </source>
</reference>
<dbReference type="PANTHER" id="PTHR34374">
    <property type="entry name" value="LARGE RIBOSOMAL RNA SUBUNIT ACCUMULATION PROTEIN YCED HOMOLOG 1, CHLOROPLASTIC"/>
    <property type="match status" value="1"/>
</dbReference>
<dbReference type="EMBL" id="ADCP02000001">
    <property type="protein sequence ID" value="EFV45154.1"/>
    <property type="molecule type" value="Genomic_DNA"/>
</dbReference>
<name>E5Y4C2_BILW3</name>